<comment type="caution">
    <text evidence="2">The sequence shown here is derived from an EMBL/GenBank/DDBJ whole genome shotgun (WGS) entry which is preliminary data.</text>
</comment>
<proteinExistence type="predicted"/>
<name>A0A0B4I157_METGA</name>
<reference evidence="2 3" key="1">
    <citation type="journal article" date="2014" name="Proc. Natl. Acad. Sci. U.S.A.">
        <title>Trajectory and genomic determinants of fungal-pathogen speciation and host adaptation.</title>
        <authorList>
            <person name="Hu X."/>
            <person name="Xiao G."/>
            <person name="Zheng P."/>
            <person name="Shang Y."/>
            <person name="Su Y."/>
            <person name="Zhang X."/>
            <person name="Liu X."/>
            <person name="Zhan S."/>
            <person name="St Leger R.J."/>
            <person name="Wang C."/>
        </authorList>
    </citation>
    <scope>NUCLEOTIDE SEQUENCE [LARGE SCALE GENOMIC DNA]</scope>
    <source>
        <strain evidence="2 3">ARSEF 977</strain>
    </source>
</reference>
<dbReference type="GO" id="GO:0005737">
    <property type="term" value="C:cytoplasm"/>
    <property type="evidence" value="ECO:0007669"/>
    <property type="project" value="InterPro"/>
</dbReference>
<dbReference type="SUPFAM" id="SSF55909">
    <property type="entry name" value="Pentein"/>
    <property type="match status" value="1"/>
</dbReference>
<gene>
    <name evidence="2" type="ORF">MGU_06926</name>
</gene>
<evidence type="ECO:0000259" key="1">
    <source>
        <dbReference type="Pfam" id="PF03068"/>
    </source>
</evidence>
<dbReference type="HOGENOM" id="CLU_1768536_0_0_1"/>
<dbReference type="EMBL" id="AZNH01000025">
    <property type="protein sequence ID" value="KID86009.1"/>
    <property type="molecule type" value="Genomic_DNA"/>
</dbReference>
<dbReference type="InterPro" id="IPR004303">
    <property type="entry name" value="PAD"/>
</dbReference>
<keyword evidence="3" id="KW-1185">Reference proteome</keyword>
<protein>
    <submittedName>
        <fullName evidence="2">Arginine deiminase type-3</fullName>
    </submittedName>
</protein>
<sequence length="147" mass="16212">MIDQRRWSTILLFEHLRQDGVGAVSPGEYPAVLKHRGLEAGGNIESIPPYTFNGKKYPAGRIVIGATDAETPQVLAYLQAQEAQDPITLDTTWLSIKHVDEVLVFLPAKTSRGWRVAILDPMMGYEALSKLDRDGHGDVLLTSKPMA</sequence>
<dbReference type="AlphaFoldDB" id="A0A0B4I157"/>
<dbReference type="Gene3D" id="3.75.10.10">
    <property type="entry name" value="L-arginine/glycine Amidinotransferase, Chain A"/>
    <property type="match status" value="1"/>
</dbReference>
<dbReference type="Proteomes" id="UP000031192">
    <property type="component" value="Unassembled WGS sequence"/>
</dbReference>
<dbReference type="PANTHER" id="PTHR10837:SF8">
    <property type="entry name" value="PROTEIN-ARGININE DEIMINASE"/>
    <property type="match status" value="1"/>
</dbReference>
<evidence type="ECO:0000313" key="3">
    <source>
        <dbReference type="Proteomes" id="UP000031192"/>
    </source>
</evidence>
<organism evidence="2 3">
    <name type="scientific">Metarhizium guizhouense (strain ARSEF 977)</name>
    <dbReference type="NCBI Taxonomy" id="1276136"/>
    <lineage>
        <taxon>Eukaryota</taxon>
        <taxon>Fungi</taxon>
        <taxon>Dikarya</taxon>
        <taxon>Ascomycota</taxon>
        <taxon>Pezizomycotina</taxon>
        <taxon>Sordariomycetes</taxon>
        <taxon>Hypocreomycetidae</taxon>
        <taxon>Hypocreales</taxon>
        <taxon>Clavicipitaceae</taxon>
        <taxon>Metarhizium</taxon>
    </lineage>
</organism>
<dbReference type="GO" id="GO:0005509">
    <property type="term" value="F:calcium ion binding"/>
    <property type="evidence" value="ECO:0007669"/>
    <property type="project" value="InterPro"/>
</dbReference>
<feature type="domain" description="Protein-arginine deiminase C-terminal" evidence="1">
    <location>
        <begin position="11"/>
        <end position="144"/>
    </location>
</feature>
<evidence type="ECO:0000313" key="2">
    <source>
        <dbReference type="EMBL" id="KID86009.1"/>
    </source>
</evidence>
<dbReference type="Pfam" id="PF03068">
    <property type="entry name" value="PAD"/>
    <property type="match status" value="1"/>
</dbReference>
<dbReference type="GO" id="GO:0004668">
    <property type="term" value="F:protein-arginine deiminase activity"/>
    <property type="evidence" value="ECO:0007669"/>
    <property type="project" value="InterPro"/>
</dbReference>
<accession>A0A0B4I157</accession>
<dbReference type="InterPro" id="IPR013530">
    <property type="entry name" value="PAD_C"/>
</dbReference>
<dbReference type="PANTHER" id="PTHR10837">
    <property type="entry name" value="PEPTIDYLARGININE DEIMINASE"/>
    <property type="match status" value="1"/>
</dbReference>